<evidence type="ECO:0000256" key="3">
    <source>
        <dbReference type="ARBA" id="ARBA00022692"/>
    </source>
</evidence>
<evidence type="ECO:0000256" key="8">
    <source>
        <dbReference type="PROSITE-ProRule" id="PRU00284"/>
    </source>
</evidence>
<dbReference type="GO" id="GO:0005886">
    <property type="term" value="C:plasma membrane"/>
    <property type="evidence" value="ECO:0007669"/>
    <property type="project" value="UniProtKB-SubCell"/>
</dbReference>
<comment type="similarity">
    <text evidence="7">Belongs to the methyl-accepting chemotaxis (MCP) protein family.</text>
</comment>
<sequence length="572" mass="62659">MKIVNKLLLITIVPIILFTLISYFYVIPQVRESIYLEKDQQLRTNVESAYSVITYYAGLADRGELTTEEAQARALEVTRNIHYGQDGYFWMDNTNLFNIMHGGDQPEIVGTDRSNTRDARGNYPIRDYVKGATEHKEEGFYYNTWYINPNAPEPAHRRLYSKLYEPWGWVLSTGINVDDVEETVGQVVTAVILANFFLIAITLLFTYWFSRKTITRPLNNIIAKLQEMANSSGDLTQKVEIHKKDELGKLAGILNDMMENLRQLIKQIAQSSQQVASAADELTANSEHSAQAANQVASLTAETAAGTEKQLANSAIALTMVENIAAGIHQGMNNANDTVNISRQAVAIAVDGNETITTAIDQMENIQRKTNDSVKVMEELGENSEEIGKIINVIAGIASQTNLLALNAAIEAARAGEHGRGFALVADEVRKLADESQAATQQITAIISKIQERTSTAVKSISEGSLEVEKGAEEVNKAGAAFQTILQQINEAAEIAQGSAATLSQLVDSSDQVLSTVGEVDEISREITRQAQTIAYSVESQSAAMQEINAYCQALTSSAGQLHDAVKRFTVD</sequence>
<evidence type="ECO:0000313" key="15">
    <source>
        <dbReference type="Proteomes" id="UP000198809"/>
    </source>
</evidence>
<proteinExistence type="inferred from homology"/>
<dbReference type="PROSITE" id="PS50111">
    <property type="entry name" value="CHEMOTAXIS_TRANSDUC_2"/>
    <property type="match status" value="1"/>
</dbReference>
<dbReference type="GO" id="GO:0007165">
    <property type="term" value="P:signal transduction"/>
    <property type="evidence" value="ECO:0007669"/>
    <property type="project" value="UniProtKB-KW"/>
</dbReference>
<evidence type="ECO:0000256" key="1">
    <source>
        <dbReference type="ARBA" id="ARBA00004651"/>
    </source>
</evidence>
<organism evidence="14 15">
    <name type="scientific">Paenibacillus sophorae</name>
    <dbReference type="NCBI Taxonomy" id="1333845"/>
    <lineage>
        <taxon>Bacteria</taxon>
        <taxon>Bacillati</taxon>
        <taxon>Bacillota</taxon>
        <taxon>Bacilli</taxon>
        <taxon>Bacillales</taxon>
        <taxon>Paenibacillaceae</taxon>
        <taxon>Paenibacillus</taxon>
    </lineage>
</organism>
<evidence type="ECO:0000259" key="11">
    <source>
        <dbReference type="PROSITE" id="PS50111"/>
    </source>
</evidence>
<dbReference type="Gene3D" id="6.10.340.10">
    <property type="match status" value="1"/>
</dbReference>
<evidence type="ECO:0000256" key="5">
    <source>
        <dbReference type="ARBA" id="ARBA00023136"/>
    </source>
</evidence>
<dbReference type="PANTHER" id="PTHR32089">
    <property type="entry name" value="METHYL-ACCEPTING CHEMOTAXIS PROTEIN MCPB"/>
    <property type="match status" value="1"/>
</dbReference>
<dbReference type="InterPro" id="IPR004089">
    <property type="entry name" value="MCPsignal_dom"/>
</dbReference>
<reference evidence="13 16" key="2">
    <citation type="submission" date="2021-06" db="EMBL/GenBank/DDBJ databases">
        <title>Whole genome sequence of Paenibacillus sophorae DSM23020 for comparative genomics.</title>
        <authorList>
            <person name="Kim M.-J."/>
            <person name="Lee G."/>
            <person name="Shin J.-H."/>
        </authorList>
    </citation>
    <scope>NUCLEOTIDE SEQUENCE [LARGE SCALE GENOMIC DNA]</scope>
    <source>
        <strain evidence="13 16">DSM 23020</strain>
    </source>
</reference>
<dbReference type="GO" id="GO:0006935">
    <property type="term" value="P:chemotaxis"/>
    <property type="evidence" value="ECO:0007669"/>
    <property type="project" value="InterPro"/>
</dbReference>
<evidence type="ECO:0000313" key="13">
    <source>
        <dbReference type="EMBL" id="QWU17893.1"/>
    </source>
</evidence>
<keyword evidence="16" id="KW-1185">Reference proteome</keyword>
<dbReference type="AlphaFoldDB" id="A0A1H8MPT7"/>
<dbReference type="Pfam" id="PF00015">
    <property type="entry name" value="MCPsignal"/>
    <property type="match status" value="1"/>
</dbReference>
<dbReference type="SUPFAM" id="SSF58104">
    <property type="entry name" value="Methyl-accepting chemotaxis protein (MCP) signaling domain"/>
    <property type="match status" value="1"/>
</dbReference>
<feature type="domain" description="Methyl-accepting transducer" evidence="11">
    <location>
        <begin position="285"/>
        <end position="528"/>
    </location>
</feature>
<evidence type="ECO:0000313" key="16">
    <source>
        <dbReference type="Proteomes" id="UP000683429"/>
    </source>
</evidence>
<dbReference type="PROSITE" id="PS50885">
    <property type="entry name" value="HAMP"/>
    <property type="match status" value="1"/>
</dbReference>
<keyword evidence="9" id="KW-0175">Coiled coil</keyword>
<dbReference type="PANTHER" id="PTHR32089:SF112">
    <property type="entry name" value="LYSOZYME-LIKE PROTEIN-RELATED"/>
    <property type="match status" value="1"/>
</dbReference>
<gene>
    <name evidence="13" type="ORF">KP014_12620</name>
    <name evidence="14" type="ORF">SAMN04487895_105334</name>
</gene>
<evidence type="ECO:0000256" key="6">
    <source>
        <dbReference type="ARBA" id="ARBA00023224"/>
    </source>
</evidence>
<evidence type="ECO:0000256" key="7">
    <source>
        <dbReference type="ARBA" id="ARBA00029447"/>
    </source>
</evidence>
<dbReference type="RefSeq" id="WP_036596383.1">
    <property type="nucleotide sequence ID" value="NZ_CP076607.1"/>
</dbReference>
<dbReference type="SMART" id="SM00283">
    <property type="entry name" value="MA"/>
    <property type="match status" value="1"/>
</dbReference>
<feature type="transmembrane region" description="Helical" evidence="10">
    <location>
        <begin position="7"/>
        <end position="26"/>
    </location>
</feature>
<protein>
    <submittedName>
        <fullName evidence="13">Cache domain-containing protein</fullName>
    </submittedName>
    <submittedName>
        <fullName evidence="14">Methyl-accepting chemotaxis protein</fullName>
    </submittedName>
</protein>
<dbReference type="FunFam" id="1.10.287.950:FF:000001">
    <property type="entry name" value="Methyl-accepting chemotaxis sensory transducer"/>
    <property type="match status" value="1"/>
</dbReference>
<feature type="domain" description="HAMP" evidence="12">
    <location>
        <begin position="212"/>
        <end position="266"/>
    </location>
</feature>
<accession>A0A1H8MPT7</accession>
<dbReference type="Pfam" id="PF00672">
    <property type="entry name" value="HAMP"/>
    <property type="match status" value="1"/>
</dbReference>
<dbReference type="InterPro" id="IPR033480">
    <property type="entry name" value="sCache_2"/>
</dbReference>
<dbReference type="InterPro" id="IPR003660">
    <property type="entry name" value="HAMP_dom"/>
</dbReference>
<evidence type="ECO:0000256" key="9">
    <source>
        <dbReference type="SAM" id="Coils"/>
    </source>
</evidence>
<dbReference type="CDD" id="cd06225">
    <property type="entry name" value="HAMP"/>
    <property type="match status" value="1"/>
</dbReference>
<dbReference type="InterPro" id="IPR004090">
    <property type="entry name" value="Chemotax_Me-accpt_rcpt"/>
</dbReference>
<keyword evidence="3 10" id="KW-0812">Transmembrane</keyword>
<evidence type="ECO:0000313" key="14">
    <source>
        <dbReference type="EMBL" id="SEO19176.1"/>
    </source>
</evidence>
<dbReference type="SMART" id="SM00304">
    <property type="entry name" value="HAMP"/>
    <property type="match status" value="2"/>
</dbReference>
<keyword evidence="5 10" id="KW-0472">Membrane</keyword>
<comment type="subcellular location">
    <subcellularLocation>
        <location evidence="1">Cell membrane</location>
        <topology evidence="1">Multi-pass membrane protein</topology>
    </subcellularLocation>
</comment>
<dbReference type="STRING" id="1333845.SAMN04487895_105334"/>
<dbReference type="Gene3D" id="1.10.287.950">
    <property type="entry name" value="Methyl-accepting chemotaxis protein"/>
    <property type="match status" value="1"/>
</dbReference>
<reference evidence="14 15" key="1">
    <citation type="submission" date="2016-10" db="EMBL/GenBank/DDBJ databases">
        <authorList>
            <person name="de Groot N.N."/>
        </authorList>
    </citation>
    <scope>NUCLEOTIDE SEQUENCE [LARGE SCALE GENOMIC DNA]</scope>
    <source>
        <strain evidence="14 15">CGMCC 1.10238</strain>
    </source>
</reference>
<evidence type="ECO:0000256" key="4">
    <source>
        <dbReference type="ARBA" id="ARBA00022989"/>
    </source>
</evidence>
<evidence type="ECO:0000256" key="10">
    <source>
        <dbReference type="SAM" id="Phobius"/>
    </source>
</evidence>
<evidence type="ECO:0000259" key="12">
    <source>
        <dbReference type="PROSITE" id="PS50885"/>
    </source>
</evidence>
<dbReference type="OrthoDB" id="369835at2"/>
<dbReference type="CDD" id="cd11386">
    <property type="entry name" value="MCP_signal"/>
    <property type="match status" value="1"/>
</dbReference>
<evidence type="ECO:0000256" key="2">
    <source>
        <dbReference type="ARBA" id="ARBA00022475"/>
    </source>
</evidence>
<keyword evidence="6 8" id="KW-0807">Transducer</keyword>
<dbReference type="EMBL" id="FODH01000005">
    <property type="protein sequence ID" value="SEO19176.1"/>
    <property type="molecule type" value="Genomic_DNA"/>
</dbReference>
<dbReference type="SMART" id="SM01049">
    <property type="entry name" value="Cache_2"/>
    <property type="match status" value="1"/>
</dbReference>
<dbReference type="Pfam" id="PF17200">
    <property type="entry name" value="sCache_2"/>
    <property type="match status" value="1"/>
</dbReference>
<dbReference type="Gene3D" id="3.30.450.20">
    <property type="entry name" value="PAS domain"/>
    <property type="match status" value="1"/>
</dbReference>
<dbReference type="Proteomes" id="UP000198809">
    <property type="component" value="Unassembled WGS sequence"/>
</dbReference>
<dbReference type="PRINTS" id="PR00260">
    <property type="entry name" value="CHEMTRNSDUCR"/>
</dbReference>
<feature type="coiled-coil region" evidence="9">
    <location>
        <begin position="254"/>
        <end position="281"/>
    </location>
</feature>
<dbReference type="GO" id="GO:0004888">
    <property type="term" value="F:transmembrane signaling receptor activity"/>
    <property type="evidence" value="ECO:0007669"/>
    <property type="project" value="InterPro"/>
</dbReference>
<dbReference type="EMBL" id="CP076607">
    <property type="protein sequence ID" value="QWU17893.1"/>
    <property type="molecule type" value="Genomic_DNA"/>
</dbReference>
<keyword evidence="4 10" id="KW-1133">Transmembrane helix</keyword>
<keyword evidence="2" id="KW-1003">Cell membrane</keyword>
<dbReference type="Proteomes" id="UP000683429">
    <property type="component" value="Chromosome"/>
</dbReference>
<feature type="transmembrane region" description="Helical" evidence="10">
    <location>
        <begin position="187"/>
        <end position="209"/>
    </location>
</feature>
<name>A0A1H8MPT7_9BACL</name>